<evidence type="ECO:0000256" key="5">
    <source>
        <dbReference type="ARBA" id="ARBA00023136"/>
    </source>
</evidence>
<feature type="transmembrane region" description="Helical" evidence="6">
    <location>
        <begin position="197"/>
        <end position="214"/>
    </location>
</feature>
<feature type="transmembrane region" description="Helical" evidence="6">
    <location>
        <begin position="360"/>
        <end position="381"/>
    </location>
</feature>
<feature type="transmembrane region" description="Helical" evidence="6">
    <location>
        <begin position="150"/>
        <end position="171"/>
    </location>
</feature>
<evidence type="ECO:0000256" key="1">
    <source>
        <dbReference type="ARBA" id="ARBA00004429"/>
    </source>
</evidence>
<feature type="transmembrane region" description="Helical" evidence="6">
    <location>
        <begin position="20"/>
        <end position="38"/>
    </location>
</feature>
<feature type="transmembrane region" description="Helical" evidence="6">
    <location>
        <begin position="115"/>
        <end position="138"/>
    </location>
</feature>
<keyword evidence="4 6" id="KW-1133">Transmembrane helix</keyword>
<protein>
    <submittedName>
        <fullName evidence="8">Sugar fucose permease family protein</fullName>
    </submittedName>
</protein>
<evidence type="ECO:0000256" key="2">
    <source>
        <dbReference type="ARBA" id="ARBA00022475"/>
    </source>
</evidence>
<dbReference type="Pfam" id="PF07690">
    <property type="entry name" value="MFS_1"/>
    <property type="match status" value="1"/>
</dbReference>
<feature type="transmembrane region" description="Helical" evidence="6">
    <location>
        <begin position="246"/>
        <end position="272"/>
    </location>
</feature>
<sequence length="454" mass="46991">MTMPSQATTQGGGRSNAMAAFAAVTVLFFAWGFITSLIDPLVAAVKGIFTLSDAEAQLSASAFFIAYGLMSFPAAALIARFHSVPSILTALSTMVVGCLVMLAAANLAIYPLVLAGLFILASGITILQVAANPLAAALGDPKRSHFRLTFSQTFNSFGTFLGPLIGAHLFLEGVEVKEGTVVTEAVRTQALAGIDSAYFWICGLIVALLLFFWVSRRIVNEAVPPAPIGERAGIGELIREAFSSRWALIGGLAIFLYVGAEVAIGTQMALFLNSDAIWGQSDAAFGTFGWIMGNDGVPGVSLQEAGKAVALYWGGAMVGRAIGSVMLARFSASKMLATFTAIAALLCLYVVLVGGVTAGFVALSIGLFNSIMFPVIFTLTLERSTARAEATSGLLCTAIVGGAVIPYFIGLLSGSVGYAAALILPAACYVLLCVFAIAAGRAPARQASAGVTVH</sequence>
<dbReference type="GO" id="GO:0005886">
    <property type="term" value="C:plasma membrane"/>
    <property type="evidence" value="ECO:0007669"/>
    <property type="project" value="UniProtKB-SubCell"/>
</dbReference>
<dbReference type="Gene3D" id="1.20.1250.20">
    <property type="entry name" value="MFS general substrate transporter like domains"/>
    <property type="match status" value="2"/>
</dbReference>
<feature type="transmembrane region" description="Helical" evidence="6">
    <location>
        <begin position="86"/>
        <end position="109"/>
    </location>
</feature>
<dbReference type="SUPFAM" id="SSF103473">
    <property type="entry name" value="MFS general substrate transporter"/>
    <property type="match status" value="1"/>
</dbReference>
<feature type="transmembrane region" description="Helical" evidence="6">
    <location>
        <begin position="310"/>
        <end position="328"/>
    </location>
</feature>
<reference evidence="8 9" key="1">
    <citation type="journal article" date="2015" name="Int. J. Syst. Evol. Microbiol.">
        <title>Description of Sphingopyxis fribergensis sp. nov. - a soil bacterium with the ability to degrade styrene and phenylacetic acid.</title>
        <authorList>
            <person name="Oelschlagel M."/>
            <person name="Ruckert C."/>
            <person name="Kalinowski J."/>
            <person name="Schmidt G."/>
            <person name="Schlomann M."/>
            <person name="Tischler D."/>
        </authorList>
    </citation>
    <scope>NUCLEOTIDE SEQUENCE [LARGE SCALE GENOMIC DNA]</scope>
    <source>
        <strain evidence="8 9">Kp5.2</strain>
    </source>
</reference>
<dbReference type="HOGENOM" id="CLU_028452_2_2_5"/>
<dbReference type="PANTHER" id="PTHR43702">
    <property type="entry name" value="L-FUCOSE-PROTON SYMPORTER"/>
    <property type="match status" value="1"/>
</dbReference>
<organism evidence="8 9">
    <name type="scientific">Sphingopyxis fribergensis</name>
    <dbReference type="NCBI Taxonomy" id="1515612"/>
    <lineage>
        <taxon>Bacteria</taxon>
        <taxon>Pseudomonadati</taxon>
        <taxon>Pseudomonadota</taxon>
        <taxon>Alphaproteobacteria</taxon>
        <taxon>Sphingomonadales</taxon>
        <taxon>Sphingomonadaceae</taxon>
        <taxon>Sphingopyxis</taxon>
    </lineage>
</organism>
<dbReference type="GO" id="GO:0022857">
    <property type="term" value="F:transmembrane transporter activity"/>
    <property type="evidence" value="ECO:0007669"/>
    <property type="project" value="InterPro"/>
</dbReference>
<keyword evidence="3 6" id="KW-0812">Transmembrane</keyword>
<dbReference type="InterPro" id="IPR036259">
    <property type="entry name" value="MFS_trans_sf"/>
</dbReference>
<dbReference type="KEGG" id="sphk:SKP52_12680"/>
<feature type="transmembrane region" description="Helical" evidence="6">
    <location>
        <begin position="418"/>
        <end position="439"/>
    </location>
</feature>
<dbReference type="InterPro" id="IPR020846">
    <property type="entry name" value="MFS_dom"/>
</dbReference>
<feature type="transmembrane region" description="Helical" evidence="6">
    <location>
        <begin position="335"/>
        <end position="354"/>
    </location>
</feature>
<dbReference type="InterPro" id="IPR050375">
    <property type="entry name" value="MFS_TsgA-like"/>
</dbReference>
<evidence type="ECO:0000256" key="4">
    <source>
        <dbReference type="ARBA" id="ARBA00022989"/>
    </source>
</evidence>
<keyword evidence="5 6" id="KW-0472">Membrane</keyword>
<feature type="domain" description="Major facilitator superfamily (MFS) profile" evidence="7">
    <location>
        <begin position="20"/>
        <end position="444"/>
    </location>
</feature>
<evidence type="ECO:0000313" key="8">
    <source>
        <dbReference type="EMBL" id="AJA09427.1"/>
    </source>
</evidence>
<dbReference type="PROSITE" id="PS50850">
    <property type="entry name" value="MFS"/>
    <property type="match status" value="1"/>
</dbReference>
<comment type="subcellular location">
    <subcellularLocation>
        <location evidence="1">Cell inner membrane</location>
        <topology evidence="1">Multi-pass membrane protein</topology>
    </subcellularLocation>
</comment>
<evidence type="ECO:0000313" key="9">
    <source>
        <dbReference type="Proteomes" id="UP000030907"/>
    </source>
</evidence>
<evidence type="ECO:0000259" key="7">
    <source>
        <dbReference type="PROSITE" id="PS50850"/>
    </source>
</evidence>
<dbReference type="AlphaFoldDB" id="A0A0A7PND0"/>
<evidence type="ECO:0000256" key="6">
    <source>
        <dbReference type="SAM" id="Phobius"/>
    </source>
</evidence>
<evidence type="ECO:0000256" key="3">
    <source>
        <dbReference type="ARBA" id="ARBA00022692"/>
    </source>
</evidence>
<keyword evidence="9" id="KW-1185">Reference proteome</keyword>
<feature type="transmembrane region" description="Helical" evidence="6">
    <location>
        <begin position="58"/>
        <end position="79"/>
    </location>
</feature>
<dbReference type="EMBL" id="CP009122">
    <property type="protein sequence ID" value="AJA09427.1"/>
    <property type="molecule type" value="Genomic_DNA"/>
</dbReference>
<dbReference type="Proteomes" id="UP000030907">
    <property type="component" value="Chromosome"/>
</dbReference>
<dbReference type="RefSeq" id="WP_081997326.1">
    <property type="nucleotide sequence ID" value="NZ_CP009122.1"/>
</dbReference>
<name>A0A0A7PND0_9SPHN</name>
<dbReference type="InterPro" id="IPR011701">
    <property type="entry name" value="MFS"/>
</dbReference>
<accession>A0A0A7PND0</accession>
<dbReference type="PANTHER" id="PTHR43702:SF3">
    <property type="entry name" value="PROTEIN TSGA"/>
    <property type="match status" value="1"/>
</dbReference>
<keyword evidence="2" id="KW-1003">Cell membrane</keyword>
<proteinExistence type="predicted"/>
<gene>
    <name evidence="8" type="ORF">SKP52_12680</name>
</gene>
<feature type="transmembrane region" description="Helical" evidence="6">
    <location>
        <begin position="393"/>
        <end position="412"/>
    </location>
</feature>
<dbReference type="STRING" id="1515612.SKP52_12680"/>